<reference evidence="3" key="1">
    <citation type="submission" date="2018-12" db="EMBL/GenBank/DDBJ databases">
        <title>Genome sequence of Peanibacillus sp.</title>
        <authorList>
            <person name="Subramani G."/>
            <person name="Srinivasan S."/>
            <person name="Kim M.K."/>
        </authorList>
    </citation>
    <scope>NUCLEOTIDE SEQUENCE [LARGE SCALE GENOMIC DNA]</scope>
    <source>
        <strain evidence="3">18JY67-1</strain>
    </source>
</reference>
<dbReference type="InterPro" id="IPR036582">
    <property type="entry name" value="Mao_N_sf"/>
</dbReference>
<sequence>MCIPHNKLTEVISMKKKTIIAAGLTATLTLGLAAGVYASGQLTQVKAFLNPSVHVNVGGSQIELKDEDGSALTPLVYNNRTYLPVRSVAGQLGYDVYWEGSSQTAYFTTKSDYLEYRADEQLILDKYGYTLQIPSSFGGKLRPTVWPAESLVDGIKSGALSVGTLSAIDLLYLPQDAASPEARVLATVEVIDQAKWIAESHDAKDSVLGTKGEYVYVLRNAMENPFGAGTADNASYKAIIDHLTARGYDLVLSPAVSASADIVSKLVGSWTESRKGTVMELTADGVFYRAGQAVGNYLVVDSSHIRIVADMSDSTVEFDVNGDTLELAGQTFTRNK</sequence>
<evidence type="ECO:0000259" key="1">
    <source>
        <dbReference type="Pfam" id="PF07833"/>
    </source>
</evidence>
<name>A0A3S9AA53_9BACL</name>
<dbReference type="EMBL" id="CP034437">
    <property type="protein sequence ID" value="AZN42657.1"/>
    <property type="molecule type" value="Genomic_DNA"/>
</dbReference>
<gene>
    <name evidence="2" type="ORF">EJC50_25420</name>
</gene>
<organism evidence="2 3">
    <name type="scientific">Paenibacillus albus</name>
    <dbReference type="NCBI Taxonomy" id="2495582"/>
    <lineage>
        <taxon>Bacteria</taxon>
        <taxon>Bacillati</taxon>
        <taxon>Bacillota</taxon>
        <taxon>Bacilli</taxon>
        <taxon>Bacillales</taxon>
        <taxon>Paenibacillaceae</taxon>
        <taxon>Paenibacillus</taxon>
    </lineage>
</organism>
<dbReference type="Proteomes" id="UP000272528">
    <property type="component" value="Chromosome"/>
</dbReference>
<proteinExistence type="predicted"/>
<evidence type="ECO:0000313" key="3">
    <source>
        <dbReference type="Proteomes" id="UP000272528"/>
    </source>
</evidence>
<dbReference type="KEGG" id="palb:EJC50_25420"/>
<keyword evidence="3" id="KW-1185">Reference proteome</keyword>
<feature type="domain" description="Copper amine oxidase-like N-terminal" evidence="1">
    <location>
        <begin position="72"/>
        <end position="123"/>
    </location>
</feature>
<dbReference type="OrthoDB" id="337615at2"/>
<protein>
    <submittedName>
        <fullName evidence="2">Copper amine oxidase N-terminal domain-containing protein</fullName>
    </submittedName>
</protein>
<dbReference type="AlphaFoldDB" id="A0A3S9AA53"/>
<accession>A0A3S9AA53</accession>
<dbReference type="InterPro" id="IPR012854">
    <property type="entry name" value="Cu_amine_oxidase-like_N"/>
</dbReference>
<dbReference type="SUPFAM" id="SSF55383">
    <property type="entry name" value="Copper amine oxidase, domain N"/>
    <property type="match status" value="1"/>
</dbReference>
<evidence type="ECO:0000313" key="2">
    <source>
        <dbReference type="EMBL" id="AZN42657.1"/>
    </source>
</evidence>
<dbReference type="Pfam" id="PF07833">
    <property type="entry name" value="Cu_amine_oxidN1"/>
    <property type="match status" value="1"/>
</dbReference>